<proteinExistence type="predicted"/>
<name>A0A445B4D9_ARAHY</name>
<protein>
    <submittedName>
        <fullName evidence="1">Uncharacterized protein</fullName>
    </submittedName>
</protein>
<dbReference type="Proteomes" id="UP000289738">
    <property type="component" value="Chromosome A10"/>
</dbReference>
<gene>
    <name evidence="1" type="ORF">Ahy_A10g048085</name>
</gene>
<evidence type="ECO:0000313" key="2">
    <source>
        <dbReference type="Proteomes" id="UP000289738"/>
    </source>
</evidence>
<dbReference type="EMBL" id="SDMP01000010">
    <property type="protein sequence ID" value="RYR33486.1"/>
    <property type="molecule type" value="Genomic_DNA"/>
</dbReference>
<evidence type="ECO:0000313" key="1">
    <source>
        <dbReference type="EMBL" id="RYR33486.1"/>
    </source>
</evidence>
<sequence length="67" mass="7885">MAKQKAIAQIYGDWEEPYNKVLKLLQALQSYFSETICELRSRSRVGRKVPSFPQPYLVYTVNEINFK</sequence>
<comment type="caution">
    <text evidence="1">The sequence shown here is derived from an EMBL/GenBank/DDBJ whole genome shotgun (WGS) entry which is preliminary data.</text>
</comment>
<reference evidence="1 2" key="1">
    <citation type="submission" date="2019-01" db="EMBL/GenBank/DDBJ databases">
        <title>Sequencing of cultivated peanut Arachis hypogaea provides insights into genome evolution and oil improvement.</title>
        <authorList>
            <person name="Chen X."/>
        </authorList>
    </citation>
    <scope>NUCLEOTIDE SEQUENCE [LARGE SCALE GENOMIC DNA]</scope>
    <source>
        <strain evidence="2">cv. Fuhuasheng</strain>
        <tissue evidence="1">Leaves</tissue>
    </source>
</reference>
<accession>A0A445B4D9</accession>
<organism evidence="1 2">
    <name type="scientific">Arachis hypogaea</name>
    <name type="common">Peanut</name>
    <dbReference type="NCBI Taxonomy" id="3818"/>
    <lineage>
        <taxon>Eukaryota</taxon>
        <taxon>Viridiplantae</taxon>
        <taxon>Streptophyta</taxon>
        <taxon>Embryophyta</taxon>
        <taxon>Tracheophyta</taxon>
        <taxon>Spermatophyta</taxon>
        <taxon>Magnoliopsida</taxon>
        <taxon>eudicotyledons</taxon>
        <taxon>Gunneridae</taxon>
        <taxon>Pentapetalae</taxon>
        <taxon>rosids</taxon>
        <taxon>fabids</taxon>
        <taxon>Fabales</taxon>
        <taxon>Fabaceae</taxon>
        <taxon>Papilionoideae</taxon>
        <taxon>50 kb inversion clade</taxon>
        <taxon>dalbergioids sensu lato</taxon>
        <taxon>Dalbergieae</taxon>
        <taxon>Pterocarpus clade</taxon>
        <taxon>Arachis</taxon>
    </lineage>
</organism>
<dbReference type="AlphaFoldDB" id="A0A445B4D9"/>
<keyword evidence="2" id="KW-1185">Reference proteome</keyword>